<organism evidence="2 3">
    <name type="scientific">Dentiscutata erythropus</name>
    <dbReference type="NCBI Taxonomy" id="1348616"/>
    <lineage>
        <taxon>Eukaryota</taxon>
        <taxon>Fungi</taxon>
        <taxon>Fungi incertae sedis</taxon>
        <taxon>Mucoromycota</taxon>
        <taxon>Glomeromycotina</taxon>
        <taxon>Glomeromycetes</taxon>
        <taxon>Diversisporales</taxon>
        <taxon>Gigasporaceae</taxon>
        <taxon>Dentiscutata</taxon>
    </lineage>
</organism>
<dbReference type="EMBL" id="CAJVPY010001845">
    <property type="protein sequence ID" value="CAG8538809.1"/>
    <property type="molecule type" value="Genomic_DNA"/>
</dbReference>
<sequence length="67" mass="7791">MSPFRLLHGIQKQLHSGYGGKNRKDKDKKPFHNGMMPDGSVHIMNYFDENGIKRPKGIRRVLEKQDL</sequence>
<accession>A0A9N9ASS1</accession>
<dbReference type="OrthoDB" id="2426069at2759"/>
<dbReference type="AlphaFoldDB" id="A0A9N9ASS1"/>
<name>A0A9N9ASS1_9GLOM</name>
<feature type="region of interest" description="Disordered" evidence="1">
    <location>
        <begin position="15"/>
        <end position="38"/>
    </location>
</feature>
<comment type="caution">
    <text evidence="2">The sequence shown here is derived from an EMBL/GenBank/DDBJ whole genome shotgun (WGS) entry which is preliminary data.</text>
</comment>
<proteinExistence type="predicted"/>
<dbReference type="Proteomes" id="UP000789405">
    <property type="component" value="Unassembled WGS sequence"/>
</dbReference>
<gene>
    <name evidence="2" type="ORF">DERYTH_LOCUS4702</name>
</gene>
<protein>
    <submittedName>
        <fullName evidence="2">14741_t:CDS:1</fullName>
    </submittedName>
</protein>
<evidence type="ECO:0000256" key="1">
    <source>
        <dbReference type="SAM" id="MobiDB-lite"/>
    </source>
</evidence>
<evidence type="ECO:0000313" key="3">
    <source>
        <dbReference type="Proteomes" id="UP000789405"/>
    </source>
</evidence>
<evidence type="ECO:0000313" key="2">
    <source>
        <dbReference type="EMBL" id="CAG8538809.1"/>
    </source>
</evidence>
<reference evidence="2" key="1">
    <citation type="submission" date="2021-06" db="EMBL/GenBank/DDBJ databases">
        <authorList>
            <person name="Kallberg Y."/>
            <person name="Tangrot J."/>
            <person name="Rosling A."/>
        </authorList>
    </citation>
    <scope>NUCLEOTIDE SEQUENCE</scope>
    <source>
        <strain evidence="2">MA453B</strain>
    </source>
</reference>
<keyword evidence="3" id="KW-1185">Reference proteome</keyword>